<dbReference type="Gene3D" id="2.20.110.10">
    <property type="entry name" value="Histone H3 K4-specific methyltransferase SET7/9 N-terminal domain"/>
    <property type="match status" value="3"/>
</dbReference>
<dbReference type="InterPro" id="IPR003123">
    <property type="entry name" value="VPS9"/>
</dbReference>
<feature type="region of interest" description="Disordered" evidence="4">
    <location>
        <begin position="1"/>
        <end position="27"/>
    </location>
</feature>
<dbReference type="Pfam" id="PF02204">
    <property type="entry name" value="VPS9"/>
    <property type="match status" value="1"/>
</dbReference>
<feature type="compositionally biased region" description="Basic and acidic residues" evidence="4">
    <location>
        <begin position="388"/>
        <end position="402"/>
    </location>
</feature>
<dbReference type="SUPFAM" id="SSF48065">
    <property type="entry name" value="DBL homology domain (DH-domain)"/>
    <property type="match status" value="1"/>
</dbReference>
<dbReference type="Gene3D" id="2.30.29.30">
    <property type="entry name" value="Pleckstrin-homology domain (PH domain)/Phosphotyrosine-binding domain (PTB)"/>
    <property type="match status" value="1"/>
</dbReference>
<evidence type="ECO:0000256" key="1">
    <source>
        <dbReference type="ARBA" id="ARBA00022658"/>
    </source>
</evidence>
<dbReference type="OrthoDB" id="6020579at2759"/>
<keyword evidence="1" id="KW-0344">Guanine-nucleotide releasing factor</keyword>
<evidence type="ECO:0000313" key="6">
    <source>
        <dbReference type="EnsemblMetazoa" id="CLYHEMP016687.1"/>
    </source>
</evidence>
<dbReference type="Pfam" id="PF25383">
    <property type="entry name" value="PH_alsin"/>
    <property type="match status" value="1"/>
</dbReference>
<dbReference type="PROSITE" id="PS50012">
    <property type="entry name" value="RCC1_3"/>
    <property type="match status" value="5"/>
</dbReference>
<feature type="region of interest" description="Disordered" evidence="4">
    <location>
        <begin position="320"/>
        <end position="422"/>
    </location>
</feature>
<keyword evidence="7" id="KW-1185">Reference proteome</keyword>
<feature type="domain" description="VPS9" evidence="5">
    <location>
        <begin position="1497"/>
        <end position="1647"/>
    </location>
</feature>
<dbReference type="SUPFAM" id="SSF82185">
    <property type="entry name" value="Histone H3 K4-specific methyltransferase SET7/9 N-terminal domain"/>
    <property type="match status" value="2"/>
</dbReference>
<dbReference type="PROSITE" id="PS51205">
    <property type="entry name" value="VPS9"/>
    <property type="match status" value="1"/>
</dbReference>
<evidence type="ECO:0000259" key="5">
    <source>
        <dbReference type="PROSITE" id="PS51205"/>
    </source>
</evidence>
<dbReference type="Gene3D" id="2.130.10.30">
    <property type="entry name" value="Regulator of chromosome condensation 1/beta-lactamase-inhibitor protein II"/>
    <property type="match status" value="2"/>
</dbReference>
<evidence type="ECO:0000256" key="2">
    <source>
        <dbReference type="ARBA" id="ARBA00022737"/>
    </source>
</evidence>
<dbReference type="Proteomes" id="UP000594262">
    <property type="component" value="Unplaced"/>
</dbReference>
<dbReference type="GeneID" id="136803348"/>
<feature type="repeat" description="RCC1" evidence="3">
    <location>
        <begin position="143"/>
        <end position="210"/>
    </location>
</feature>
<feature type="compositionally biased region" description="Basic and acidic residues" evidence="4">
    <location>
        <begin position="320"/>
        <end position="332"/>
    </location>
</feature>
<feature type="repeat" description="RCC1" evidence="3">
    <location>
        <begin position="211"/>
        <end position="261"/>
    </location>
</feature>
<dbReference type="Gene3D" id="1.20.1050.80">
    <property type="entry name" value="VPS9 domain"/>
    <property type="match status" value="1"/>
</dbReference>
<dbReference type="InterPro" id="IPR051984">
    <property type="entry name" value="Alsin"/>
</dbReference>
<feature type="repeat" description="RCC1" evidence="3">
    <location>
        <begin position="538"/>
        <end position="588"/>
    </location>
</feature>
<feature type="repeat" description="RCC1" evidence="3">
    <location>
        <begin position="486"/>
        <end position="537"/>
    </location>
</feature>
<feature type="compositionally biased region" description="Polar residues" evidence="4">
    <location>
        <begin position="367"/>
        <end position="386"/>
    </location>
</feature>
<dbReference type="Pfam" id="PF00415">
    <property type="entry name" value="RCC1"/>
    <property type="match status" value="5"/>
</dbReference>
<sequence length="1647" mass="185860">MSEDDKNKNNSNSENLDAAVEGDQPHNDSVREITQQEKEILNSQSKTFTKCHGGNTHVWKLDGEICSVFSDIQVKTIAFGSEHCLVLTEDHNIYTYGSNTHGQLGQGDCEERKELCLIDNLSENTIHHISCGERHNVVLDDAGILYTWGDSTHGQCGLGCTGIFPKPQRVRFLPTRNMSLKKEISPENFIETLIRDVSCGEVFSVAIDTKGCIWSWGSGCALGHGQDYEISTSPKLLKSLSNKKAIFLSCGAYHCVVITQDEFIDDMLNIPSSPDYRTASVSSNYYSELKAKKVSSAMANLQQSTMLSTTAEMSPIFEPKHSKSESALKEKAQTNTIDFEPSNSINNHSEEGPGDTDSIASSRDESLSSSQFYSASDISSLESPIQSKHWEEKETNDDKSLEKLSSSSSIDKDGEITPLQNKDNEIFSGKKAFFSEENIQESESPIPGRSRSSEVVTRKISLPTFNSAISIDDTLNTNLFEMSTSTQVWTFGKNSYGQLGHGDVEDRFVPTLVEKLGCKGIIKVAAGSYHTLLLSSQGKVYSCGDNAFGQLGQMKTMMKLPKKVKVLDGVRVWDFAAGRNFSLFLGDSDRNKSDVYFCGDGVEHRNNVTQRRSSISEPIIEISHLEKRSKWRLSSRKKTAPARSTSPNMIDIKLRKITHFQEKELIKLVTAKDYSFACISQSFSHELLLEPIYKFARAERLIYQQMMTIQKVVIEPFISTDAWNNLSKQIAGDALLLLIDSFVDLLNGISTELMNLSEIIRKSLPVQDLFSYVFSDSFRTVYERYAKCYADALAVGLIQMAVKPCNNIISKRKELMKNLEKQLSLTQATFESLLKVPLLRCHVYCDLAKRLSTHCQGENETKQLKEVIQRWLVFSESSISKLTLANATNSFWNDSHTKLIETLKEPSRRVLKSSKTDPLTLARASRLSSHSYILCNNVFVHVQYNRTFQTFPLVTLWADAENDTEHTHNAIKVTTPEESFVLVAGTPDGKLAWLKELNQAIALALAASSQQGVDIGSVNSSGLLLAAVAREATYTYQNHMTYRQATYVGMWMSGQPHGRGRMNWEDGMWYEGEFVHGRFEGFGQMFFPKNATNLTEKTYEGEWKEGKMFGYGKMNYGQNEEYTGYFKENARHGHGTLKYSSNKTSLDTIYVGDWINDMKFGYGVIDYIIRGEKYMGMWSNDQRQGFGVVVTVDGVYYEGKFIQNRLAGRGILLSEDDTRYEGEFTADMLLNGKGILTMPNGDFIDGSFYGTWGENIKVNGTFSKFSNPRTTGIPHSASDLDRLRNTDFTIHADTKWQSLFNECLYQLGCQSPGDDVTPDKAWRSVYDHVLKAAGSLSTIRGTNARIDYEFIRNNEYKETMNLAHNLKGLKEFLSQAFDIFGHPLHTLVGGLSDVYRATYVGVGAHRRLLPHAVNEAKSYVTRLFKLLRILFPDLHDEEFVFLSNETVDGYTDPPVNSMSLLHPLLLPRLYPPLFTLYALQTEKTDAEYIEKLHYLNKRSDIALMSYLEIKRDFWLLPPDIDPDDTDIKHEAYKEAIDTLGQISTMYSPMEKIDVLMKTFDKIHEEVENYFKTLASAQGKVKMLSMDDLLPIFHFILIRARIPHLGSEIQFIDDMVGQGISHGEASHRFTTLSLCYEQIRHERERDNT</sequence>
<dbReference type="Pfam" id="PF25389">
    <property type="entry name" value="DH_ALS2"/>
    <property type="match status" value="1"/>
</dbReference>
<dbReference type="PANTHER" id="PTHR46089:SF2">
    <property type="entry name" value="ALSIN HOMOLOG"/>
    <property type="match status" value="1"/>
</dbReference>
<dbReference type="Pfam" id="PF02493">
    <property type="entry name" value="MORN"/>
    <property type="match status" value="7"/>
</dbReference>
<proteinExistence type="predicted"/>
<dbReference type="GO" id="GO:0005085">
    <property type="term" value="F:guanyl-nucleotide exchange factor activity"/>
    <property type="evidence" value="ECO:0007669"/>
    <property type="project" value="UniProtKB-KW"/>
</dbReference>
<evidence type="ECO:0000256" key="3">
    <source>
        <dbReference type="PROSITE-ProRule" id="PRU00235"/>
    </source>
</evidence>
<dbReference type="InterPro" id="IPR035899">
    <property type="entry name" value="DBL_dom_sf"/>
</dbReference>
<dbReference type="EnsemblMetazoa" id="CLYHEMT016687.1">
    <property type="protein sequence ID" value="CLYHEMP016687.1"/>
    <property type="gene ID" value="CLYHEMG016687"/>
</dbReference>
<dbReference type="PANTHER" id="PTHR46089">
    <property type="entry name" value="ALSIN HOMOLOG"/>
    <property type="match status" value="1"/>
</dbReference>
<dbReference type="PROSITE" id="PS00626">
    <property type="entry name" value="RCC1_2"/>
    <property type="match status" value="1"/>
</dbReference>
<dbReference type="InterPro" id="IPR037191">
    <property type="entry name" value="VPS9_dom_sf"/>
</dbReference>
<dbReference type="SUPFAM" id="SSF50985">
    <property type="entry name" value="RCC1/BLIP-II"/>
    <property type="match status" value="2"/>
</dbReference>
<dbReference type="InterPro" id="IPR009091">
    <property type="entry name" value="RCC1/BLIP-II"/>
</dbReference>
<dbReference type="InterPro" id="IPR003409">
    <property type="entry name" value="MORN"/>
</dbReference>
<evidence type="ECO:0000313" key="7">
    <source>
        <dbReference type="Proteomes" id="UP000594262"/>
    </source>
</evidence>
<organism evidence="6 7">
    <name type="scientific">Clytia hemisphaerica</name>
    <dbReference type="NCBI Taxonomy" id="252671"/>
    <lineage>
        <taxon>Eukaryota</taxon>
        <taxon>Metazoa</taxon>
        <taxon>Cnidaria</taxon>
        <taxon>Hydrozoa</taxon>
        <taxon>Hydroidolina</taxon>
        <taxon>Leptothecata</taxon>
        <taxon>Obeliida</taxon>
        <taxon>Clytiidae</taxon>
        <taxon>Clytia</taxon>
    </lineage>
</organism>
<evidence type="ECO:0000256" key="4">
    <source>
        <dbReference type="SAM" id="MobiDB-lite"/>
    </source>
</evidence>
<keyword evidence="2" id="KW-0677">Repeat</keyword>
<dbReference type="SMART" id="SM00167">
    <property type="entry name" value="VPS9"/>
    <property type="match status" value="1"/>
</dbReference>
<dbReference type="SUPFAM" id="SSF109993">
    <property type="entry name" value="VPS9 domain"/>
    <property type="match status" value="1"/>
</dbReference>
<name>A0A7M5X2D3_9CNID</name>
<feature type="repeat" description="RCC1" evidence="3">
    <location>
        <begin position="91"/>
        <end position="142"/>
    </location>
</feature>
<accession>A0A7M5X2D3</accession>
<dbReference type="InterPro" id="IPR057248">
    <property type="entry name" value="Alsin-like_PH"/>
</dbReference>
<dbReference type="RefSeq" id="XP_066916176.1">
    <property type="nucleotide sequence ID" value="XM_067060075.1"/>
</dbReference>
<dbReference type="SMART" id="SM00698">
    <property type="entry name" value="MORN"/>
    <property type="match status" value="7"/>
</dbReference>
<reference evidence="6" key="1">
    <citation type="submission" date="2021-01" db="UniProtKB">
        <authorList>
            <consortium name="EnsemblMetazoa"/>
        </authorList>
    </citation>
    <scope>IDENTIFICATION</scope>
</reference>
<feature type="compositionally biased region" description="Polar residues" evidence="4">
    <location>
        <begin position="333"/>
        <end position="347"/>
    </location>
</feature>
<dbReference type="InterPro" id="IPR000408">
    <property type="entry name" value="Reg_chr_condens"/>
</dbReference>
<dbReference type="SUPFAM" id="SSF50729">
    <property type="entry name" value="PH domain-like"/>
    <property type="match status" value="1"/>
</dbReference>
<dbReference type="InterPro" id="IPR011993">
    <property type="entry name" value="PH-like_dom_sf"/>
</dbReference>
<dbReference type="GO" id="GO:0005737">
    <property type="term" value="C:cytoplasm"/>
    <property type="evidence" value="ECO:0007669"/>
    <property type="project" value="UniProtKB-ARBA"/>
</dbReference>
<protein>
    <recommendedName>
        <fullName evidence="5">VPS9 domain-containing protein</fullName>
    </recommendedName>
</protein>